<dbReference type="AlphaFoldDB" id="A0AAD5NIM3"/>
<dbReference type="Proteomes" id="UP001064489">
    <property type="component" value="Chromosome 2"/>
</dbReference>
<protein>
    <submittedName>
        <fullName evidence="2">Uncharacterized protein</fullName>
    </submittedName>
</protein>
<evidence type="ECO:0000256" key="1">
    <source>
        <dbReference type="SAM" id="MobiDB-lite"/>
    </source>
</evidence>
<organism evidence="2 3">
    <name type="scientific">Acer negundo</name>
    <name type="common">Box elder</name>
    <dbReference type="NCBI Taxonomy" id="4023"/>
    <lineage>
        <taxon>Eukaryota</taxon>
        <taxon>Viridiplantae</taxon>
        <taxon>Streptophyta</taxon>
        <taxon>Embryophyta</taxon>
        <taxon>Tracheophyta</taxon>
        <taxon>Spermatophyta</taxon>
        <taxon>Magnoliopsida</taxon>
        <taxon>eudicotyledons</taxon>
        <taxon>Gunneridae</taxon>
        <taxon>Pentapetalae</taxon>
        <taxon>rosids</taxon>
        <taxon>malvids</taxon>
        <taxon>Sapindales</taxon>
        <taxon>Sapindaceae</taxon>
        <taxon>Hippocastanoideae</taxon>
        <taxon>Acereae</taxon>
        <taxon>Acer</taxon>
    </lineage>
</organism>
<sequence length="69" mass="7387">MAGKGLVPEGECGRELASSQECGRDYTTMHKLVGGWSRFPDEPKGIGSRRGVRAGARKSARGIRPPCTN</sequence>
<reference evidence="2" key="2">
    <citation type="submission" date="2023-02" db="EMBL/GenBank/DDBJ databases">
        <authorList>
            <person name="Swenson N.G."/>
            <person name="Wegrzyn J.L."/>
            <person name="Mcevoy S.L."/>
        </authorList>
    </citation>
    <scope>NUCLEOTIDE SEQUENCE</scope>
    <source>
        <strain evidence="2">91603</strain>
        <tissue evidence="2">Leaf</tissue>
    </source>
</reference>
<accession>A0AAD5NIM3</accession>
<feature type="compositionally biased region" description="Basic residues" evidence="1">
    <location>
        <begin position="50"/>
        <end position="61"/>
    </location>
</feature>
<keyword evidence="3" id="KW-1185">Reference proteome</keyword>
<evidence type="ECO:0000313" key="3">
    <source>
        <dbReference type="Proteomes" id="UP001064489"/>
    </source>
</evidence>
<name>A0AAD5NIM3_ACENE</name>
<evidence type="ECO:0000313" key="2">
    <source>
        <dbReference type="EMBL" id="KAI9160541.1"/>
    </source>
</evidence>
<comment type="caution">
    <text evidence="2">The sequence shown here is derived from an EMBL/GenBank/DDBJ whole genome shotgun (WGS) entry which is preliminary data.</text>
</comment>
<dbReference type="EMBL" id="JAJSOW010000106">
    <property type="protein sequence ID" value="KAI9160541.1"/>
    <property type="molecule type" value="Genomic_DNA"/>
</dbReference>
<feature type="region of interest" description="Disordered" evidence="1">
    <location>
        <begin position="37"/>
        <end position="69"/>
    </location>
</feature>
<proteinExistence type="predicted"/>
<gene>
    <name evidence="2" type="ORF">LWI28_009168</name>
</gene>
<reference evidence="2" key="1">
    <citation type="journal article" date="2022" name="Plant J.">
        <title>Strategies of tolerance reflected in two North American maple genomes.</title>
        <authorList>
            <person name="McEvoy S.L."/>
            <person name="Sezen U.U."/>
            <person name="Trouern-Trend A."/>
            <person name="McMahon S.M."/>
            <person name="Schaberg P.G."/>
            <person name="Yang J."/>
            <person name="Wegrzyn J.L."/>
            <person name="Swenson N.G."/>
        </authorList>
    </citation>
    <scope>NUCLEOTIDE SEQUENCE</scope>
    <source>
        <strain evidence="2">91603</strain>
    </source>
</reference>